<dbReference type="GeneID" id="73382367"/>
<dbReference type="PRINTS" id="PR00619">
    <property type="entry name" value="GATAZNFINGER"/>
</dbReference>
<protein>
    <submittedName>
        <fullName evidence="12">SFU1</fullName>
    </submittedName>
</protein>
<proteinExistence type="predicted"/>
<evidence type="ECO:0000256" key="10">
    <source>
        <dbReference type="SAM" id="MobiDB-lite"/>
    </source>
</evidence>
<dbReference type="PROSITE" id="PS00344">
    <property type="entry name" value="GATA_ZN_FINGER_1"/>
    <property type="match status" value="2"/>
</dbReference>
<name>A0AAI9STP2_9ASCO</name>
<feature type="compositionally biased region" description="Basic and acidic residues" evidence="10">
    <location>
        <begin position="137"/>
        <end position="152"/>
    </location>
</feature>
<dbReference type="RefSeq" id="XP_049178206.1">
    <property type="nucleotide sequence ID" value="XM_049326225.1"/>
</dbReference>
<feature type="compositionally biased region" description="Low complexity" evidence="10">
    <location>
        <begin position="11"/>
        <end position="24"/>
    </location>
</feature>
<dbReference type="SUPFAM" id="SSF57716">
    <property type="entry name" value="Glucocorticoid receptor-like (DNA-binding domain)"/>
    <property type="match status" value="2"/>
</dbReference>
<dbReference type="InterPro" id="IPR013088">
    <property type="entry name" value="Znf_NHR/GATA"/>
</dbReference>
<dbReference type="GO" id="GO:0000122">
    <property type="term" value="P:negative regulation of transcription by RNA polymerase II"/>
    <property type="evidence" value="ECO:0007669"/>
    <property type="project" value="TreeGrafter"/>
</dbReference>
<feature type="compositionally biased region" description="Pro residues" evidence="10">
    <location>
        <begin position="329"/>
        <end position="340"/>
    </location>
</feature>
<dbReference type="SMART" id="SM00401">
    <property type="entry name" value="ZnF_GATA"/>
    <property type="match status" value="2"/>
</dbReference>
<evidence type="ECO:0000256" key="5">
    <source>
        <dbReference type="ARBA" id="ARBA00022833"/>
    </source>
</evidence>
<dbReference type="FunFam" id="3.30.50.10:FF:000039">
    <property type="entry name" value="Siderophore transcription factor SreA"/>
    <property type="match status" value="1"/>
</dbReference>
<evidence type="ECO:0000256" key="8">
    <source>
        <dbReference type="ARBA" id="ARBA00023242"/>
    </source>
</evidence>
<keyword evidence="7" id="KW-0804">Transcription</keyword>
<organism evidence="12 13">
    <name type="scientific">Candida oxycetoniae</name>
    <dbReference type="NCBI Taxonomy" id="497107"/>
    <lineage>
        <taxon>Eukaryota</taxon>
        <taxon>Fungi</taxon>
        <taxon>Dikarya</taxon>
        <taxon>Ascomycota</taxon>
        <taxon>Saccharomycotina</taxon>
        <taxon>Pichiomycetes</taxon>
        <taxon>Debaryomycetaceae</taxon>
        <taxon>Candida/Lodderomyces clade</taxon>
        <taxon>Candida</taxon>
    </lineage>
</organism>
<evidence type="ECO:0000256" key="3">
    <source>
        <dbReference type="ARBA" id="ARBA00022737"/>
    </source>
</evidence>
<dbReference type="Proteomes" id="UP001202479">
    <property type="component" value="Unassembled WGS sequence"/>
</dbReference>
<evidence type="ECO:0000256" key="4">
    <source>
        <dbReference type="ARBA" id="ARBA00022771"/>
    </source>
</evidence>
<keyword evidence="8" id="KW-0539">Nucleus</keyword>
<comment type="caution">
    <text evidence="12">The sequence shown here is derived from an EMBL/GenBank/DDBJ whole genome shotgun (WGS) entry which is preliminary data.</text>
</comment>
<dbReference type="InterPro" id="IPR000679">
    <property type="entry name" value="Znf_GATA"/>
</dbReference>
<dbReference type="AlphaFoldDB" id="A0AAI9STP2"/>
<dbReference type="CDD" id="cd00202">
    <property type="entry name" value="ZnF_GATA"/>
    <property type="match status" value="2"/>
</dbReference>
<accession>A0AAI9STP2</accession>
<evidence type="ECO:0000256" key="6">
    <source>
        <dbReference type="ARBA" id="ARBA00023015"/>
    </source>
</evidence>
<dbReference type="GO" id="GO:0000978">
    <property type="term" value="F:RNA polymerase II cis-regulatory region sequence-specific DNA binding"/>
    <property type="evidence" value="ECO:0007669"/>
    <property type="project" value="TreeGrafter"/>
</dbReference>
<dbReference type="PROSITE" id="PS50114">
    <property type="entry name" value="GATA_ZN_FINGER_2"/>
    <property type="match status" value="2"/>
</dbReference>
<feature type="compositionally biased region" description="Basic and acidic residues" evidence="10">
    <location>
        <begin position="430"/>
        <end position="439"/>
    </location>
</feature>
<keyword evidence="2" id="KW-0479">Metal-binding</keyword>
<feature type="compositionally biased region" description="Low complexity" evidence="10">
    <location>
        <begin position="154"/>
        <end position="164"/>
    </location>
</feature>
<dbReference type="GO" id="GO:0008270">
    <property type="term" value="F:zinc ion binding"/>
    <property type="evidence" value="ECO:0007669"/>
    <property type="project" value="UniProtKB-KW"/>
</dbReference>
<sequence>MSKKHTEDKVISSSNISTSPTPNTEETRVRGSGSISPKSSNLTTDDGQQCSNCGTTKTPLWRRAPDGTSICNACGLYLKSNNSHRPVNLKRPPNTIPIAKEQEGSCKGDGRCNGTGGSAACKGCPAYNNRVVAKHALEKPGTHELKNTDSTHIKSLSSESKQSGSGSGSGEQNDYENSLAIACYNCDTTITPLWRRDDAGNTICNACGLFYRLHGSHRPIKMKRATIKRRKRNIPESKSTKETKVAKKSTISSHTCTSSTPNQQGNMAVASSVKPSPNSLSSSPNMNILPPIYYPLPFNRPAIGTNMHLSTPSPSMYPRYNGSGRLPNGPGPVPGPPPPATAAVAPPSSFPPPPMPLAQNYQPLPNTQSLYPSPPQVKINIPPINCYSGTTLPPIHSDSAYIKCDTQTKKFSKPIAIDFTATYRVENRRSNIDHEDSERSTTALTLKSPSSNSEDSKPKGNKKALTIGGLLNG</sequence>
<dbReference type="GO" id="GO:0045944">
    <property type="term" value="P:positive regulation of transcription by RNA polymerase II"/>
    <property type="evidence" value="ECO:0007669"/>
    <property type="project" value="TreeGrafter"/>
</dbReference>
<comment type="subcellular location">
    <subcellularLocation>
        <location evidence="1">Nucleus</location>
    </subcellularLocation>
</comment>
<feature type="compositionally biased region" description="Low complexity" evidence="10">
    <location>
        <begin position="275"/>
        <end position="284"/>
    </location>
</feature>
<feature type="compositionally biased region" description="Low complexity" evidence="10">
    <location>
        <begin position="249"/>
        <end position="260"/>
    </location>
</feature>
<feature type="domain" description="GATA-type" evidence="11">
    <location>
        <begin position="177"/>
        <end position="230"/>
    </location>
</feature>
<feature type="compositionally biased region" description="Polar residues" evidence="10">
    <location>
        <begin position="33"/>
        <end position="50"/>
    </location>
</feature>
<keyword evidence="5" id="KW-0862">Zinc</keyword>
<evidence type="ECO:0000256" key="1">
    <source>
        <dbReference type="ARBA" id="ARBA00004123"/>
    </source>
</evidence>
<feature type="region of interest" description="Disordered" evidence="10">
    <location>
        <begin position="314"/>
        <end position="344"/>
    </location>
</feature>
<evidence type="ECO:0000259" key="11">
    <source>
        <dbReference type="PROSITE" id="PS50114"/>
    </source>
</evidence>
<evidence type="ECO:0000313" key="13">
    <source>
        <dbReference type="Proteomes" id="UP001202479"/>
    </source>
</evidence>
<dbReference type="EMBL" id="JAHUZD010000146">
    <property type="protein sequence ID" value="KAI3402457.2"/>
    <property type="molecule type" value="Genomic_DNA"/>
</dbReference>
<dbReference type="GO" id="GO:0006879">
    <property type="term" value="P:intracellular iron ion homeostasis"/>
    <property type="evidence" value="ECO:0007669"/>
    <property type="project" value="UniProtKB-ARBA"/>
</dbReference>
<evidence type="ECO:0000313" key="12">
    <source>
        <dbReference type="EMBL" id="KAI3402457.2"/>
    </source>
</evidence>
<feature type="region of interest" description="Disordered" evidence="10">
    <location>
        <begin position="430"/>
        <end position="473"/>
    </location>
</feature>
<keyword evidence="13" id="KW-1185">Reference proteome</keyword>
<evidence type="ECO:0000256" key="2">
    <source>
        <dbReference type="ARBA" id="ARBA00022723"/>
    </source>
</evidence>
<dbReference type="PANTHER" id="PTHR10071:SF281">
    <property type="entry name" value="BOX A-BINDING FACTOR-RELATED"/>
    <property type="match status" value="1"/>
</dbReference>
<dbReference type="InterPro" id="IPR039355">
    <property type="entry name" value="Transcription_factor_GATA"/>
</dbReference>
<feature type="domain" description="GATA-type" evidence="11">
    <location>
        <begin position="44"/>
        <end position="100"/>
    </location>
</feature>
<feature type="compositionally biased region" description="Polar residues" evidence="10">
    <location>
        <begin position="440"/>
        <end position="453"/>
    </location>
</feature>
<dbReference type="Gene3D" id="3.30.50.10">
    <property type="entry name" value="Erythroid Transcription Factor GATA-1, subunit A"/>
    <property type="match status" value="2"/>
</dbReference>
<dbReference type="FunFam" id="3.30.50.10:FF:000007">
    <property type="entry name" value="Nitrogen regulatory AreA, N-terminal"/>
    <property type="match status" value="1"/>
</dbReference>
<feature type="compositionally biased region" description="Basic and acidic residues" evidence="10">
    <location>
        <begin position="1"/>
        <end position="10"/>
    </location>
</feature>
<dbReference type="PANTHER" id="PTHR10071">
    <property type="entry name" value="TRANSCRIPTION FACTOR GATA FAMILY MEMBER"/>
    <property type="match status" value="1"/>
</dbReference>
<keyword evidence="3" id="KW-0677">Repeat</keyword>
<dbReference type="GO" id="GO:0000981">
    <property type="term" value="F:DNA-binding transcription factor activity, RNA polymerase II-specific"/>
    <property type="evidence" value="ECO:0007669"/>
    <property type="project" value="TreeGrafter"/>
</dbReference>
<keyword evidence="4 9" id="KW-0863">Zinc-finger</keyword>
<dbReference type="GO" id="GO:0005634">
    <property type="term" value="C:nucleus"/>
    <property type="evidence" value="ECO:0007669"/>
    <property type="project" value="UniProtKB-SubCell"/>
</dbReference>
<dbReference type="Pfam" id="PF00320">
    <property type="entry name" value="GATA"/>
    <property type="match status" value="2"/>
</dbReference>
<feature type="region of interest" description="Disordered" evidence="10">
    <location>
        <begin position="230"/>
        <end position="284"/>
    </location>
</feature>
<feature type="compositionally biased region" description="Basic and acidic residues" evidence="10">
    <location>
        <begin position="233"/>
        <end position="245"/>
    </location>
</feature>
<reference evidence="12" key="1">
    <citation type="journal article" date="2022" name="DNA Res.">
        <title>Genome analysis of five recently described species of the CUG-Ser clade uncovers Candida theae as a new hybrid lineage with pathogenic potential in the Candida parapsilosis species complex.</title>
        <authorList>
            <person name="Mixao V."/>
            <person name="Del Olmo V."/>
            <person name="Hegedusova E."/>
            <person name="Saus E."/>
            <person name="Pryszcz L."/>
            <person name="Cillingova A."/>
            <person name="Nosek J."/>
            <person name="Gabaldon T."/>
        </authorList>
    </citation>
    <scope>NUCLEOTIDE SEQUENCE</scope>
    <source>
        <strain evidence="12">CBS 10844</strain>
    </source>
</reference>
<gene>
    <name evidence="12" type="ORF">KGF56_004754</name>
</gene>
<evidence type="ECO:0000256" key="9">
    <source>
        <dbReference type="PROSITE-ProRule" id="PRU00094"/>
    </source>
</evidence>
<feature type="region of interest" description="Disordered" evidence="10">
    <location>
        <begin position="1"/>
        <end position="50"/>
    </location>
</feature>
<feature type="region of interest" description="Disordered" evidence="10">
    <location>
        <begin position="137"/>
        <end position="173"/>
    </location>
</feature>
<evidence type="ECO:0000256" key="7">
    <source>
        <dbReference type="ARBA" id="ARBA00023163"/>
    </source>
</evidence>
<keyword evidence="6" id="KW-0805">Transcription regulation</keyword>